<protein>
    <submittedName>
        <fullName evidence="8">NAD(P)/FAD-dependent oxidoreductase</fullName>
    </submittedName>
</protein>
<keyword evidence="9" id="KW-1185">Reference proteome</keyword>
<dbReference type="PANTHER" id="PTHR42685:SF18">
    <property type="entry name" value="DIGERANYLGERANYLGLYCEROPHOSPHOLIPID REDUCTASE"/>
    <property type="match status" value="1"/>
</dbReference>
<dbReference type="EMBL" id="JAAGVY010000054">
    <property type="protein sequence ID" value="NEN25439.1"/>
    <property type="molecule type" value="Genomic_DNA"/>
</dbReference>
<keyword evidence="2" id="KW-0285">Flavoprotein</keyword>
<keyword evidence="3" id="KW-0560">Oxidoreductase</keyword>
<dbReference type="GO" id="GO:0016628">
    <property type="term" value="F:oxidoreductase activity, acting on the CH-CH group of donors, NAD or NADP as acceptor"/>
    <property type="evidence" value="ECO:0007669"/>
    <property type="project" value="InterPro"/>
</dbReference>
<name>A0A7K3WUT8_9FLAO</name>
<dbReference type="InterPro" id="IPR050407">
    <property type="entry name" value="Geranylgeranyl_reductase"/>
</dbReference>
<dbReference type="AlphaFoldDB" id="A0A7K3WUT8"/>
<proteinExistence type="predicted"/>
<reference evidence="8 9" key="1">
    <citation type="submission" date="2020-02" db="EMBL/GenBank/DDBJ databases">
        <title>Out from the shadows clarifying the taxonomy of the family Cryomorphaceae and related taxa by utilizing the GTDB taxonomic framework.</title>
        <authorList>
            <person name="Bowman J.P."/>
        </authorList>
    </citation>
    <scope>NUCLEOTIDE SEQUENCE [LARGE SCALE GENOMIC DNA]</scope>
    <source>
        <strain evidence="8 9">QSSC 1-22</strain>
    </source>
</reference>
<evidence type="ECO:0000256" key="3">
    <source>
        <dbReference type="ARBA" id="ARBA00023002"/>
    </source>
</evidence>
<dbReference type="Gene3D" id="3.30.9.10">
    <property type="entry name" value="D-Amino Acid Oxidase, subunit A, domain 2"/>
    <property type="match status" value="1"/>
</dbReference>
<organism evidence="8 9">
    <name type="scientific">Cryomorpha ignava</name>
    <dbReference type="NCBI Taxonomy" id="101383"/>
    <lineage>
        <taxon>Bacteria</taxon>
        <taxon>Pseudomonadati</taxon>
        <taxon>Bacteroidota</taxon>
        <taxon>Flavobacteriia</taxon>
        <taxon>Flavobacteriales</taxon>
        <taxon>Cryomorphaceae</taxon>
        <taxon>Cryomorpha</taxon>
    </lineage>
</organism>
<accession>A0A7K3WUT8</accession>
<comment type="caution">
    <text evidence="8">The sequence shown here is derived from an EMBL/GenBank/DDBJ whole genome shotgun (WGS) entry which is preliminary data.</text>
</comment>
<dbReference type="InterPro" id="IPR054715">
    <property type="entry name" value="GGR_cat"/>
</dbReference>
<evidence type="ECO:0000259" key="7">
    <source>
        <dbReference type="Pfam" id="PF22578"/>
    </source>
</evidence>
<keyword evidence="4" id="KW-0443">Lipid metabolism</keyword>
<evidence type="ECO:0000256" key="2">
    <source>
        <dbReference type="ARBA" id="ARBA00022630"/>
    </source>
</evidence>
<dbReference type="PRINTS" id="PR00420">
    <property type="entry name" value="RNGMNOXGNASE"/>
</dbReference>
<dbReference type="InterPro" id="IPR036188">
    <property type="entry name" value="FAD/NAD-bd_sf"/>
</dbReference>
<evidence type="ECO:0000256" key="4">
    <source>
        <dbReference type="ARBA" id="ARBA00023098"/>
    </source>
</evidence>
<keyword evidence="5" id="KW-0594">Phospholipid biosynthesis</keyword>
<evidence type="ECO:0000313" key="9">
    <source>
        <dbReference type="Proteomes" id="UP000486602"/>
    </source>
</evidence>
<keyword evidence="6" id="KW-1208">Phospholipid metabolism</keyword>
<dbReference type="PANTHER" id="PTHR42685">
    <property type="entry name" value="GERANYLGERANYL DIPHOSPHATE REDUCTASE"/>
    <property type="match status" value="1"/>
</dbReference>
<feature type="domain" description="Digeranylgeranylglycerophospholipid reductase catalytic" evidence="7">
    <location>
        <begin position="186"/>
        <end position="271"/>
    </location>
</feature>
<dbReference type="InterPro" id="IPR011777">
    <property type="entry name" value="Geranylgeranyl_Rdtase_fam"/>
</dbReference>
<evidence type="ECO:0000313" key="8">
    <source>
        <dbReference type="EMBL" id="NEN25439.1"/>
    </source>
</evidence>
<dbReference type="SUPFAM" id="SSF51905">
    <property type="entry name" value="FAD/NAD(P)-binding domain"/>
    <property type="match status" value="1"/>
</dbReference>
<dbReference type="Proteomes" id="UP000486602">
    <property type="component" value="Unassembled WGS sequence"/>
</dbReference>
<sequence length="387" mass="42506">MEFDIVIVGAGPAGSTVARKVAAAGFSVLIVDKRQELGSPIQCSGAVSRHALLENGVEPDTEFIHEPIYGFKIMNGLGGEKEIDYRKLKPNVYGTQEGANPLGYVVDRRRFDRYLLTQAERAGAKAWLKAEAIGYEQAGDDVIISIKHYNKIERVKTEIIIGADGLRSQVGKWAGIKTHIKLKELASCLQFVVDGVETNGLLELITGSQTAPGGYGWVFPKGNGYAEIGLGIIAPYTNVNAQVHLDRFIKNSFLSHRFKNARLLEVQGGGVPLASPLKKQFARNIILVGDAARHVNPITGGGIHTALSGGTVAAEFLIKHLPSGDDNSEKNLAEYQDNWLEAFGNQMWKLYDVKKKIFKEKDITIQDKKLFETMGNYFSPNSDYKKI</sequence>
<dbReference type="NCBIfam" id="TIGR02032">
    <property type="entry name" value="GG-red-SF"/>
    <property type="match status" value="1"/>
</dbReference>
<evidence type="ECO:0000256" key="1">
    <source>
        <dbReference type="ARBA" id="ARBA00022516"/>
    </source>
</evidence>
<dbReference type="Pfam" id="PF22578">
    <property type="entry name" value="GGR_cat"/>
    <property type="match status" value="1"/>
</dbReference>
<evidence type="ECO:0000256" key="5">
    <source>
        <dbReference type="ARBA" id="ARBA00023209"/>
    </source>
</evidence>
<keyword evidence="1" id="KW-0444">Lipid biosynthesis</keyword>
<evidence type="ECO:0000256" key="6">
    <source>
        <dbReference type="ARBA" id="ARBA00023264"/>
    </source>
</evidence>
<dbReference type="GO" id="GO:0008654">
    <property type="term" value="P:phospholipid biosynthetic process"/>
    <property type="evidence" value="ECO:0007669"/>
    <property type="project" value="UniProtKB-KW"/>
</dbReference>
<gene>
    <name evidence="8" type="ORF">G3O08_18265</name>
</gene>
<dbReference type="Gene3D" id="3.50.50.60">
    <property type="entry name" value="FAD/NAD(P)-binding domain"/>
    <property type="match status" value="1"/>
</dbReference>
<dbReference type="Pfam" id="PF13450">
    <property type="entry name" value="NAD_binding_8"/>
    <property type="match status" value="1"/>
</dbReference>